<evidence type="ECO:0000256" key="1">
    <source>
        <dbReference type="SAM" id="SignalP"/>
    </source>
</evidence>
<evidence type="ECO:0000313" key="3">
    <source>
        <dbReference type="Proteomes" id="UP001211872"/>
    </source>
</evidence>
<keyword evidence="1" id="KW-0732">Signal</keyword>
<sequence>MKKLFYIVGCLLVLGSSPAFAVADDPAVIIVRVHESLKGAHLVIERGAEKPEVIDFVAGNSASENASAAKGYHSVISKLYQQGYVLQSTITGASLQGGTSAATYSLSTLVFIKGPKL</sequence>
<feature type="signal peptide" evidence="1">
    <location>
        <begin position="1"/>
        <end position="21"/>
    </location>
</feature>
<keyword evidence="3" id="KW-1185">Reference proteome</keyword>
<gene>
    <name evidence="2" type="ORF">O9Z63_07445</name>
</gene>
<name>A0ABY7PT41_9BACT</name>
<organism evidence="2 3">
    <name type="scientific">Hymenobacter yonginensis</name>
    <dbReference type="NCBI Taxonomy" id="748197"/>
    <lineage>
        <taxon>Bacteria</taxon>
        <taxon>Pseudomonadati</taxon>
        <taxon>Bacteroidota</taxon>
        <taxon>Cytophagia</taxon>
        <taxon>Cytophagales</taxon>
        <taxon>Hymenobacteraceae</taxon>
        <taxon>Hymenobacter</taxon>
    </lineage>
</organism>
<dbReference type="EMBL" id="CP115396">
    <property type="protein sequence ID" value="WBO86080.1"/>
    <property type="molecule type" value="Genomic_DNA"/>
</dbReference>
<dbReference type="Proteomes" id="UP001211872">
    <property type="component" value="Chromosome"/>
</dbReference>
<reference evidence="2 3" key="1">
    <citation type="journal article" date="2011" name="Int. J. Syst. Evol. Microbiol.">
        <title>Hymenobacter yonginensis sp. nov., isolated from a mesotrophic artificial lake.</title>
        <authorList>
            <person name="Joung Y."/>
            <person name="Cho S.H."/>
            <person name="Kim H."/>
            <person name="Kim S.B."/>
            <person name="Joh K."/>
        </authorList>
    </citation>
    <scope>NUCLEOTIDE SEQUENCE [LARGE SCALE GENOMIC DNA]</scope>
    <source>
        <strain evidence="2 3">KCTC 22745</strain>
    </source>
</reference>
<feature type="chain" id="PRO_5047155464" evidence="1">
    <location>
        <begin position="22"/>
        <end position="117"/>
    </location>
</feature>
<dbReference type="RefSeq" id="WP_270128670.1">
    <property type="nucleotide sequence ID" value="NZ_CP115396.1"/>
</dbReference>
<proteinExistence type="predicted"/>
<protein>
    <submittedName>
        <fullName evidence="2">Uncharacterized protein</fullName>
    </submittedName>
</protein>
<evidence type="ECO:0000313" key="2">
    <source>
        <dbReference type="EMBL" id="WBO86080.1"/>
    </source>
</evidence>
<accession>A0ABY7PT41</accession>